<reference evidence="1" key="2">
    <citation type="submission" date="2025-08" db="UniProtKB">
        <authorList>
            <consortium name="Ensembl"/>
        </authorList>
    </citation>
    <scope>IDENTIFICATION</scope>
    <source>
        <strain evidence="1">Thorbecke</strain>
    </source>
</reference>
<dbReference type="AlphaFoldDB" id="A0A5F9CCU7"/>
<keyword evidence="2" id="KW-1185">Reference proteome</keyword>
<evidence type="ECO:0000313" key="1">
    <source>
        <dbReference type="Ensembl" id="ENSOCUP00000031412.1"/>
    </source>
</evidence>
<dbReference type="EMBL" id="AAGW02035715">
    <property type="status" value="NOT_ANNOTATED_CDS"/>
    <property type="molecule type" value="Genomic_DNA"/>
</dbReference>
<dbReference type="Ensembl" id="ENSOCUT00000038280.1">
    <property type="protein sequence ID" value="ENSOCUP00000031412.1"/>
    <property type="gene ID" value="ENSOCUG00000039486.1"/>
</dbReference>
<sequence length="64" mass="7255">MFPHLAPPKGFGFNSLRARRSISRDQPSTIVIALNQNLQFFKNNLMTPNALWSILEYEPKGPLA</sequence>
<evidence type="ECO:0000313" key="2">
    <source>
        <dbReference type="Proteomes" id="UP000001811"/>
    </source>
</evidence>
<name>A0A5F9CCU7_RABIT</name>
<reference evidence="1 2" key="1">
    <citation type="journal article" date="2011" name="Nature">
        <title>A high-resolution map of human evolutionary constraint using 29 mammals.</title>
        <authorList>
            <person name="Lindblad-Toh K."/>
            <person name="Garber M."/>
            <person name="Zuk O."/>
            <person name="Lin M.F."/>
            <person name="Parker B.J."/>
            <person name="Washietl S."/>
            <person name="Kheradpour P."/>
            <person name="Ernst J."/>
            <person name="Jordan G."/>
            <person name="Mauceli E."/>
            <person name="Ward L.D."/>
            <person name="Lowe C.B."/>
            <person name="Holloway A.K."/>
            <person name="Clamp M."/>
            <person name="Gnerre S."/>
            <person name="Alfoldi J."/>
            <person name="Beal K."/>
            <person name="Chang J."/>
            <person name="Clawson H."/>
            <person name="Cuff J."/>
            <person name="Di Palma F."/>
            <person name="Fitzgerald S."/>
            <person name="Flicek P."/>
            <person name="Guttman M."/>
            <person name="Hubisz M.J."/>
            <person name="Jaffe D.B."/>
            <person name="Jungreis I."/>
            <person name="Kent W.J."/>
            <person name="Kostka D."/>
            <person name="Lara M."/>
            <person name="Martins A.L."/>
            <person name="Massingham T."/>
            <person name="Moltke I."/>
            <person name="Raney B.J."/>
            <person name="Rasmussen M.D."/>
            <person name="Robinson J."/>
            <person name="Stark A."/>
            <person name="Vilella A.J."/>
            <person name="Wen J."/>
            <person name="Xie X."/>
            <person name="Zody M.C."/>
            <person name="Baldwin J."/>
            <person name="Bloom T."/>
            <person name="Chin C.W."/>
            <person name="Heiman D."/>
            <person name="Nicol R."/>
            <person name="Nusbaum C."/>
            <person name="Young S."/>
            <person name="Wilkinson J."/>
            <person name="Worley K.C."/>
            <person name="Kovar C.L."/>
            <person name="Muzny D.M."/>
            <person name="Gibbs R.A."/>
            <person name="Cree A."/>
            <person name="Dihn H.H."/>
            <person name="Fowler G."/>
            <person name="Jhangiani S."/>
            <person name="Joshi V."/>
            <person name="Lee S."/>
            <person name="Lewis L.R."/>
            <person name="Nazareth L.V."/>
            <person name="Okwuonu G."/>
            <person name="Santibanez J."/>
            <person name="Warren W.C."/>
            <person name="Mardis E.R."/>
            <person name="Weinstock G.M."/>
            <person name="Wilson R.K."/>
            <person name="Delehaunty K."/>
            <person name="Dooling D."/>
            <person name="Fronik C."/>
            <person name="Fulton L."/>
            <person name="Fulton B."/>
            <person name="Graves T."/>
            <person name="Minx P."/>
            <person name="Sodergren E."/>
            <person name="Birney E."/>
            <person name="Margulies E.H."/>
            <person name="Herrero J."/>
            <person name="Green E.D."/>
            <person name="Haussler D."/>
            <person name="Siepel A."/>
            <person name="Goldman N."/>
            <person name="Pollard K.S."/>
            <person name="Pedersen J.S."/>
            <person name="Lander E.S."/>
            <person name="Kellis M."/>
        </authorList>
    </citation>
    <scope>NUCLEOTIDE SEQUENCE [LARGE SCALE GENOMIC DNA]</scope>
    <source>
        <strain evidence="1 2">Thorbecke inbred</strain>
    </source>
</reference>
<dbReference type="Proteomes" id="UP000001811">
    <property type="component" value="Chromosome 10"/>
</dbReference>
<protein>
    <submittedName>
        <fullName evidence="1">Uncharacterized protein</fullName>
    </submittedName>
</protein>
<accession>A0A5F9CCU7</accession>
<proteinExistence type="predicted"/>
<organism evidence="1 2">
    <name type="scientific">Oryctolagus cuniculus</name>
    <name type="common">Rabbit</name>
    <dbReference type="NCBI Taxonomy" id="9986"/>
    <lineage>
        <taxon>Eukaryota</taxon>
        <taxon>Metazoa</taxon>
        <taxon>Chordata</taxon>
        <taxon>Craniata</taxon>
        <taxon>Vertebrata</taxon>
        <taxon>Euteleostomi</taxon>
        <taxon>Mammalia</taxon>
        <taxon>Eutheria</taxon>
        <taxon>Euarchontoglires</taxon>
        <taxon>Glires</taxon>
        <taxon>Lagomorpha</taxon>
        <taxon>Leporidae</taxon>
        <taxon>Oryctolagus</taxon>
    </lineage>
</organism>
<dbReference type="Bgee" id="ENSOCUG00000039486">
    <property type="expression patterns" value="Expressed in adult mammalian kidney and 2 other cell types or tissues"/>
</dbReference>
<dbReference type="InParanoid" id="A0A5F9CCU7"/>
<reference evidence="1" key="3">
    <citation type="submission" date="2025-09" db="UniProtKB">
        <authorList>
            <consortium name="Ensembl"/>
        </authorList>
    </citation>
    <scope>IDENTIFICATION</scope>
    <source>
        <strain evidence="1">Thorbecke</strain>
    </source>
</reference>